<dbReference type="Proteomes" id="UP000265618">
    <property type="component" value="Unassembled WGS sequence"/>
</dbReference>
<protein>
    <recommendedName>
        <fullName evidence="4">Kelch-type beta propeller</fullName>
    </recommendedName>
</protein>
<keyword evidence="3" id="KW-1185">Reference proteome</keyword>
<name>A0A391NIE3_9EUKA</name>
<feature type="region of interest" description="Disordered" evidence="1">
    <location>
        <begin position="296"/>
        <end position="327"/>
    </location>
</feature>
<gene>
    <name evidence="2" type="ORF">KIPB_000832</name>
</gene>
<dbReference type="EMBL" id="BDIP01000103">
    <property type="protein sequence ID" value="GCA62047.1"/>
    <property type="molecule type" value="Genomic_DNA"/>
</dbReference>
<proteinExistence type="predicted"/>
<evidence type="ECO:0000313" key="3">
    <source>
        <dbReference type="Proteomes" id="UP000265618"/>
    </source>
</evidence>
<organism evidence="2 3">
    <name type="scientific">Kipferlia bialata</name>
    <dbReference type="NCBI Taxonomy" id="797122"/>
    <lineage>
        <taxon>Eukaryota</taxon>
        <taxon>Metamonada</taxon>
        <taxon>Carpediemonas-like organisms</taxon>
        <taxon>Kipferlia</taxon>
    </lineage>
</organism>
<feature type="compositionally biased region" description="Basic and acidic residues" evidence="1">
    <location>
        <begin position="296"/>
        <end position="312"/>
    </location>
</feature>
<reference evidence="2 3" key="1">
    <citation type="journal article" date="2018" name="PLoS ONE">
        <title>The draft genome of Kipferlia bialata reveals reductive genome evolution in fornicate parasites.</title>
        <authorList>
            <person name="Tanifuji G."/>
            <person name="Takabayashi S."/>
            <person name="Kume K."/>
            <person name="Takagi M."/>
            <person name="Nakayama T."/>
            <person name="Kamikawa R."/>
            <person name="Inagaki Y."/>
            <person name="Hashimoto T."/>
        </authorList>
    </citation>
    <scope>NUCLEOTIDE SEQUENCE [LARGE SCALE GENOMIC DNA]</scope>
    <source>
        <strain evidence="2">NY0173</strain>
    </source>
</reference>
<accession>A0A391NIE3</accession>
<evidence type="ECO:0000256" key="1">
    <source>
        <dbReference type="SAM" id="MobiDB-lite"/>
    </source>
</evidence>
<sequence>MCGSGPLVAVRDGTVYSVELDTSESGDVSLVPTELCSAMPCDKEYNVHYHRVSGMLLQFRQRHGSPTVHLSVMDSDSADREWVGHPTDLSTGCDPLTCTVSHTVGSDPILSYLGCRQPGFMGPSHSGTLPLPEASTAHTFSHSLSAEVAGGVVAVGPTLHLIQTHPFWTVPRHMYLVPDPSADTPSQALVGGRWETASKPPFEAFNPVVLPYKEWLLVIGGRCHESSVHAYHTHTREWHEGGTLSVSLDRGMGTMVDARTALVVGVSKAGHGCWVDAGQRVVYTVSVGERGDGLADGVRVADTDTPVTREREVEDSDSEGESETEYREVGCDAVGVGLL</sequence>
<evidence type="ECO:0000313" key="2">
    <source>
        <dbReference type="EMBL" id="GCA62047.1"/>
    </source>
</evidence>
<evidence type="ECO:0008006" key="4">
    <source>
        <dbReference type="Google" id="ProtNLM"/>
    </source>
</evidence>
<comment type="caution">
    <text evidence="2">The sequence shown here is derived from an EMBL/GenBank/DDBJ whole genome shotgun (WGS) entry which is preliminary data.</text>
</comment>
<dbReference type="InterPro" id="IPR015915">
    <property type="entry name" value="Kelch-typ_b-propeller"/>
</dbReference>
<feature type="compositionally biased region" description="Acidic residues" evidence="1">
    <location>
        <begin position="313"/>
        <end position="323"/>
    </location>
</feature>
<dbReference type="AlphaFoldDB" id="A0A391NIE3"/>
<dbReference type="SUPFAM" id="SSF117281">
    <property type="entry name" value="Kelch motif"/>
    <property type="match status" value="1"/>
</dbReference>